<dbReference type="Proteomes" id="UP000279259">
    <property type="component" value="Unassembled WGS sequence"/>
</dbReference>
<evidence type="ECO:0000256" key="1">
    <source>
        <dbReference type="ARBA" id="ARBA00004173"/>
    </source>
</evidence>
<evidence type="ECO:0000256" key="4">
    <source>
        <dbReference type="ARBA" id="ARBA00022980"/>
    </source>
</evidence>
<evidence type="ECO:0000313" key="10">
    <source>
        <dbReference type="Proteomes" id="UP000279259"/>
    </source>
</evidence>
<dbReference type="EMBL" id="RSCD01000022">
    <property type="protein sequence ID" value="RSH83982.1"/>
    <property type="molecule type" value="Genomic_DNA"/>
</dbReference>
<organism evidence="9 10">
    <name type="scientific">Saitozyma podzolica</name>
    <dbReference type="NCBI Taxonomy" id="1890683"/>
    <lineage>
        <taxon>Eukaryota</taxon>
        <taxon>Fungi</taxon>
        <taxon>Dikarya</taxon>
        <taxon>Basidiomycota</taxon>
        <taxon>Agaricomycotina</taxon>
        <taxon>Tremellomycetes</taxon>
        <taxon>Tremellales</taxon>
        <taxon>Trimorphomycetaceae</taxon>
        <taxon>Saitozyma</taxon>
    </lineage>
</organism>
<keyword evidence="6" id="KW-0687">Ribonucleoprotein</keyword>
<evidence type="ECO:0000256" key="7">
    <source>
        <dbReference type="ARBA" id="ARBA00035140"/>
    </source>
</evidence>
<dbReference type="InterPro" id="IPR019368">
    <property type="entry name" value="Ribosomal_mS29"/>
</dbReference>
<keyword evidence="4 9" id="KW-0689">Ribosomal protein</keyword>
<dbReference type="STRING" id="1890683.A0A427XYU2"/>
<gene>
    <name evidence="9" type="primary">RSM23</name>
    <name evidence="9" type="ORF">EHS25_005227</name>
</gene>
<comment type="similarity">
    <text evidence="2">Belongs to the mitochondrion-specific ribosomal protein mS29 family.</text>
</comment>
<accession>A0A427XYU2</accession>
<dbReference type="Pfam" id="PF10236">
    <property type="entry name" value="DAP3"/>
    <property type="match status" value="1"/>
</dbReference>
<name>A0A427XYU2_9TREE</name>
<reference evidence="9 10" key="1">
    <citation type="submission" date="2018-11" db="EMBL/GenBank/DDBJ databases">
        <title>Genome sequence of Saitozyma podzolica DSM 27192.</title>
        <authorList>
            <person name="Aliyu H."/>
            <person name="Gorte O."/>
            <person name="Ochsenreither K."/>
        </authorList>
    </citation>
    <scope>NUCLEOTIDE SEQUENCE [LARGE SCALE GENOMIC DNA]</scope>
    <source>
        <strain evidence="9 10">DSM 27192</strain>
    </source>
</reference>
<dbReference type="AlphaFoldDB" id="A0A427XYU2"/>
<dbReference type="PANTHER" id="PTHR12810:SF0">
    <property type="entry name" value="SMALL RIBOSOMAL SUBUNIT PROTEIN MS29"/>
    <property type="match status" value="1"/>
</dbReference>
<protein>
    <recommendedName>
        <fullName evidence="7">Small ribosomal subunit protein mS29</fullName>
    </recommendedName>
</protein>
<sequence>MSLLPRPSAARAAAAAAAAATAPSSSRGFATSSLLLAAAKGKAPKAPAKKKASSFAKKPPAAKSGSGGRASDITLRYVEARPPPDLGDFVRFHPESLIPSNIGRPSTFPRQTIEQLRTFGLPRKLSKDLDSPGGPTSVVRQCTLDMAQRLDGIKSGKKAAKWVLAGEKGSGRSTLLLQTASYALESGWIVLYVPHASEWINSSSPYRYSPSTSTFHQPALASKLLGQLLSVNANALSSVTLPKSVQLEDGREVSQGTNLAEVAKMGRNEDVAVGVLDAVIGALAQQSEHPLLVAIDEAQTLFSRSAYRTPDNEPVESYHLSTPLLFLDLIAGRKPFTSGAILTSLSNSVPSYPFTPTLSSALSLPTTEPLTPYTPLEGVHHAHASLLEKIDVDGLSTAEAKGLFELAARKGWSRATGDEGFIASLIAAGGNTGEFARGLSRTLVAAPAEL</sequence>
<keyword evidence="5" id="KW-0496">Mitochondrion</keyword>
<evidence type="ECO:0000313" key="9">
    <source>
        <dbReference type="EMBL" id="RSH83982.1"/>
    </source>
</evidence>
<evidence type="ECO:0000256" key="5">
    <source>
        <dbReference type="ARBA" id="ARBA00023128"/>
    </source>
</evidence>
<evidence type="ECO:0000256" key="6">
    <source>
        <dbReference type="ARBA" id="ARBA00023274"/>
    </source>
</evidence>
<evidence type="ECO:0000256" key="3">
    <source>
        <dbReference type="ARBA" id="ARBA00022946"/>
    </source>
</evidence>
<dbReference type="GO" id="GO:0003735">
    <property type="term" value="F:structural constituent of ribosome"/>
    <property type="evidence" value="ECO:0007669"/>
    <property type="project" value="TreeGrafter"/>
</dbReference>
<feature type="region of interest" description="Disordered" evidence="8">
    <location>
        <begin position="46"/>
        <end position="69"/>
    </location>
</feature>
<comment type="subcellular location">
    <subcellularLocation>
        <location evidence="1">Mitochondrion</location>
    </subcellularLocation>
</comment>
<proteinExistence type="inferred from homology"/>
<dbReference type="PANTHER" id="PTHR12810">
    <property type="entry name" value="MITOCHONDRIAL 28S RIBOSOMAL PROTEIN S29"/>
    <property type="match status" value="1"/>
</dbReference>
<dbReference type="GO" id="GO:0005763">
    <property type="term" value="C:mitochondrial small ribosomal subunit"/>
    <property type="evidence" value="ECO:0007669"/>
    <property type="project" value="TreeGrafter"/>
</dbReference>
<keyword evidence="3" id="KW-0809">Transit peptide</keyword>
<dbReference type="OrthoDB" id="274828at2759"/>
<evidence type="ECO:0000256" key="8">
    <source>
        <dbReference type="SAM" id="MobiDB-lite"/>
    </source>
</evidence>
<feature type="compositionally biased region" description="Low complexity" evidence="8">
    <location>
        <begin position="53"/>
        <end position="64"/>
    </location>
</feature>
<comment type="caution">
    <text evidence="9">The sequence shown here is derived from an EMBL/GenBank/DDBJ whole genome shotgun (WGS) entry which is preliminary data.</text>
</comment>
<evidence type="ECO:0000256" key="2">
    <source>
        <dbReference type="ARBA" id="ARBA00009863"/>
    </source>
</evidence>
<keyword evidence="10" id="KW-1185">Reference proteome</keyword>